<dbReference type="RefSeq" id="WP_152586211.1">
    <property type="nucleotide sequence ID" value="NZ_CP045423.1"/>
</dbReference>
<evidence type="ECO:0000256" key="1">
    <source>
        <dbReference type="SAM" id="SignalP"/>
    </source>
</evidence>
<feature type="chain" id="PRO_5024866625" evidence="1">
    <location>
        <begin position="22"/>
        <end position="155"/>
    </location>
</feature>
<dbReference type="AlphaFoldDB" id="A0A5P9JXT4"/>
<dbReference type="KEGG" id="mico:GDR74_10195"/>
<organism evidence="2 3">
    <name type="scientific">Microvirga thermotolerans</name>
    <dbReference type="NCBI Taxonomy" id="2651334"/>
    <lineage>
        <taxon>Bacteria</taxon>
        <taxon>Pseudomonadati</taxon>
        <taxon>Pseudomonadota</taxon>
        <taxon>Alphaproteobacteria</taxon>
        <taxon>Hyphomicrobiales</taxon>
        <taxon>Methylobacteriaceae</taxon>
        <taxon>Microvirga</taxon>
    </lineage>
</organism>
<name>A0A5P9JXT4_9HYPH</name>
<dbReference type="Proteomes" id="UP000325614">
    <property type="component" value="Chromosome"/>
</dbReference>
<feature type="signal peptide" evidence="1">
    <location>
        <begin position="1"/>
        <end position="21"/>
    </location>
</feature>
<evidence type="ECO:0000313" key="2">
    <source>
        <dbReference type="EMBL" id="QFU16568.1"/>
    </source>
</evidence>
<dbReference type="EMBL" id="CP045423">
    <property type="protein sequence ID" value="QFU16568.1"/>
    <property type="molecule type" value="Genomic_DNA"/>
</dbReference>
<evidence type="ECO:0000313" key="3">
    <source>
        <dbReference type="Proteomes" id="UP000325614"/>
    </source>
</evidence>
<keyword evidence="1" id="KW-0732">Signal</keyword>
<protein>
    <submittedName>
        <fullName evidence="2">Uncharacterized protein</fullName>
    </submittedName>
</protein>
<keyword evidence="3" id="KW-1185">Reference proteome</keyword>
<accession>A0A5P9JXT4</accession>
<proteinExistence type="predicted"/>
<sequence length="155" mass="16942">MKYTILAVTVSAAVFTGSASKADTTVELARCRAIGDSLQRLNCYDGLAPQQPPEPRAAESGYTKTDLTDLKVDREKMKGRSVEVAGRLQLVGEMLMLGSGDFDANPLFVEFKEVPRDQRRRVVEDCNLGCRATVRGKIGSVMFQTGVIAETIVLR</sequence>
<gene>
    <name evidence="2" type="ORF">GDR74_10195</name>
</gene>
<reference evidence="2 3" key="1">
    <citation type="submission" date="2019-10" db="EMBL/GenBank/DDBJ databases">
        <title>Isolation, Identification of Microvirga thermotolerans HR1, a novel thermophilic bacterium and Comparative Genomics of the genus Microvirga.</title>
        <authorList>
            <person name="Li J."/>
            <person name="Zhang W."/>
            <person name="Lin M."/>
            <person name="Wang J."/>
        </authorList>
    </citation>
    <scope>NUCLEOTIDE SEQUENCE [LARGE SCALE GENOMIC DNA]</scope>
    <source>
        <strain evidence="2 3">HR1</strain>
    </source>
</reference>